<sequence length="787" mass="89158">MLTSIIFFVFSLPFFVFGCGIITHIEVSHRAQDLWLHQPIYRNYTLQHQDALQGGSPYPDVMYDGVCYRGTLHQVAEDTHWYPFMKIAIEYMRDRYPPPLQADNIQGQKFLAFLLGVASHQIADVVWHGSLTGCPNGFIDATAWESFNGDEEMAHSSVDPGGDSVIDYELPIAYIGLTNKWYVPSIELQELYKRYAIEYDSPLETNATAERVQVCSDLMFVGRFADALFLGFEYPKYSYNNTFLLDHLYEYYHGGLLNMAHQTVRYWDQIIAMYEKGTDICQIPSNNPYYLNCSIPHSIIYEQEQQSITYIRSKPSNYLPFSSHSYSSLPTLQYNEIHTGLISNQSYASFGYTTLFGDFNNDNLIDLVISAPDYYNFGCSQGGRVFIIYGKEDQPPIPEGNISIIEQIADQTLISPDCDGDRFGTGLATLDWNNDGFNDLVISSPSHGYGYRGAIFIFAGSKDGLQIKPFIRIDGVNEHDTIGFELHTGHLDNDKLLDLIITSPYAQPYGYDQPQQGAVWIFLSSDSINKQHRSDRQLTINNASFTIYGENAKSKFGYSLQIIPSSCISHITSSPVLLISAPANQGKLYMYAIESQPRLILTLEHLQNNAHFGKSFSIQNDKCWLAVGSPTQSNDWYGSVDIIPLINLFNQQKFHLDFNDIPILISIHGNRIFERLGTNIQWTSEGDLVISAPLGKGKILPLQLEKSEGFVYIVPANRIPTRPDPKIHYIDKMSSTTYVAHDRLNRFGTRMNILSSKSISYLVISSPFTALYDDVRLPGMLYFQQLK</sequence>
<evidence type="ECO:0000256" key="5">
    <source>
        <dbReference type="ARBA" id="ARBA00022525"/>
    </source>
</evidence>
<dbReference type="InterPro" id="IPR013519">
    <property type="entry name" value="Int_alpha_beta-p"/>
</dbReference>
<evidence type="ECO:0000256" key="12">
    <source>
        <dbReference type="PROSITE-ProRule" id="PRU00803"/>
    </source>
</evidence>
<comment type="subcellular location">
    <subcellularLocation>
        <location evidence="1">Secreted</location>
    </subcellularLocation>
</comment>
<dbReference type="Proteomes" id="UP000663882">
    <property type="component" value="Unassembled WGS sequence"/>
</dbReference>
<accession>A0A814VQM0</accession>
<dbReference type="SMART" id="SM00191">
    <property type="entry name" value="Int_alpha"/>
    <property type="match status" value="5"/>
</dbReference>
<dbReference type="AlphaFoldDB" id="A0A814VQM0"/>
<dbReference type="EC" id="3.1.4.50" evidence="3"/>
<keyword evidence="5" id="KW-0964">Secreted</keyword>
<evidence type="ECO:0000256" key="4">
    <source>
        <dbReference type="ARBA" id="ARBA00015988"/>
    </source>
</evidence>
<dbReference type="PANTHER" id="PTHR23221:SF7">
    <property type="entry name" value="PHOSPHATIDYLINOSITOL-GLYCAN-SPECIFIC PHOSPHOLIPASE D"/>
    <property type="match status" value="1"/>
</dbReference>
<evidence type="ECO:0000256" key="1">
    <source>
        <dbReference type="ARBA" id="ARBA00004613"/>
    </source>
</evidence>
<keyword evidence="9" id="KW-0325">Glycoprotein</keyword>
<feature type="chain" id="PRO_5035685674" description="Phosphatidylinositol-glycan-specific phospholipase D" evidence="13">
    <location>
        <begin position="19"/>
        <end position="787"/>
    </location>
</feature>
<dbReference type="Pfam" id="PF01839">
    <property type="entry name" value="FG-GAP"/>
    <property type="match status" value="1"/>
</dbReference>
<evidence type="ECO:0000256" key="9">
    <source>
        <dbReference type="ARBA" id="ARBA00023180"/>
    </source>
</evidence>
<proteinExistence type="inferred from homology"/>
<dbReference type="PROSITE" id="PS51470">
    <property type="entry name" value="FG_GAP"/>
    <property type="match status" value="2"/>
</dbReference>
<comment type="caution">
    <text evidence="15">The sequence shown here is derived from an EMBL/GenBank/DDBJ whole genome shotgun (WGS) entry which is preliminary data.</text>
</comment>
<dbReference type="EMBL" id="CAJNOO010001700">
    <property type="protein sequence ID" value="CAF1188647.1"/>
    <property type="molecule type" value="Genomic_DNA"/>
</dbReference>
<dbReference type="OrthoDB" id="5317514at2759"/>
<feature type="signal peptide" evidence="13">
    <location>
        <begin position="1"/>
        <end position="18"/>
    </location>
</feature>
<protein>
    <recommendedName>
        <fullName evidence="4">Phosphatidylinositol-glycan-specific phospholipase D</fullName>
        <ecNumber evidence="3">3.1.4.50</ecNumber>
    </recommendedName>
    <alternativeName>
        <fullName evidence="10">Glycosyl-phosphatidylinositol-specific phospholipase D</fullName>
    </alternativeName>
</protein>
<dbReference type="Proteomes" id="UP000663823">
    <property type="component" value="Unassembled WGS sequence"/>
</dbReference>
<dbReference type="Gene3D" id="2.130.10.130">
    <property type="entry name" value="Integrin alpha, N-terminal"/>
    <property type="match status" value="2"/>
</dbReference>
<organism evidence="15 17">
    <name type="scientific">Rotaria sordida</name>
    <dbReference type="NCBI Taxonomy" id="392033"/>
    <lineage>
        <taxon>Eukaryota</taxon>
        <taxon>Metazoa</taxon>
        <taxon>Spiralia</taxon>
        <taxon>Gnathifera</taxon>
        <taxon>Rotifera</taxon>
        <taxon>Eurotatoria</taxon>
        <taxon>Bdelloidea</taxon>
        <taxon>Philodinida</taxon>
        <taxon>Philodinidae</taxon>
        <taxon>Rotaria</taxon>
    </lineage>
</organism>
<reference evidence="15" key="1">
    <citation type="submission" date="2021-02" db="EMBL/GenBank/DDBJ databases">
        <authorList>
            <person name="Nowell W R."/>
        </authorList>
    </citation>
    <scope>NUCLEOTIDE SEQUENCE</scope>
</reference>
<evidence type="ECO:0000256" key="3">
    <source>
        <dbReference type="ARBA" id="ARBA00012284"/>
    </source>
</evidence>
<evidence type="ECO:0000313" key="15">
    <source>
        <dbReference type="EMBL" id="CAF1188647.1"/>
    </source>
</evidence>
<keyword evidence="8" id="KW-0378">Hydrolase</keyword>
<dbReference type="PANTHER" id="PTHR23221">
    <property type="entry name" value="GLYCOSYLPHOSPHATIDYLINOSITOL PHOSPHOLIPASE D"/>
    <property type="match status" value="1"/>
</dbReference>
<dbReference type="SUPFAM" id="SSF69318">
    <property type="entry name" value="Integrin alpha N-terminal domain"/>
    <property type="match status" value="1"/>
</dbReference>
<evidence type="ECO:0000259" key="14">
    <source>
        <dbReference type="Pfam" id="PF00882"/>
    </source>
</evidence>
<evidence type="ECO:0000256" key="6">
    <source>
        <dbReference type="ARBA" id="ARBA00022729"/>
    </source>
</evidence>
<dbReference type="InterPro" id="IPR013517">
    <property type="entry name" value="FG-GAP"/>
</dbReference>
<keyword evidence="7" id="KW-0677">Repeat</keyword>
<dbReference type="GO" id="GO:0005615">
    <property type="term" value="C:extracellular space"/>
    <property type="evidence" value="ECO:0007669"/>
    <property type="project" value="TreeGrafter"/>
</dbReference>
<comment type="catalytic activity">
    <reaction evidence="11">
        <text>a 6-(alpha-D-glucosaminyl)-1-(1,2-diacyl-sn-glycero-3-phospho)-1D-myo-inositol + H2O = 6-(alpha-D-glucosaminyl)-1D-myo-inositol + a 1,2-diacyl-sn-glycero-3-phosphate + H(+)</text>
        <dbReference type="Rhea" id="RHEA:10832"/>
        <dbReference type="ChEBI" id="CHEBI:15377"/>
        <dbReference type="ChEBI" id="CHEBI:15378"/>
        <dbReference type="ChEBI" id="CHEBI:57997"/>
        <dbReference type="ChEBI" id="CHEBI:58608"/>
        <dbReference type="ChEBI" id="CHEBI:58700"/>
        <dbReference type="EC" id="3.1.4.50"/>
    </reaction>
</comment>
<feature type="repeat" description="FG-GAP" evidence="12">
    <location>
        <begin position="410"/>
        <end position="467"/>
    </location>
</feature>
<dbReference type="InterPro" id="IPR028994">
    <property type="entry name" value="Integrin_alpha_N"/>
</dbReference>
<evidence type="ECO:0000256" key="13">
    <source>
        <dbReference type="SAM" id="SignalP"/>
    </source>
</evidence>
<dbReference type="GO" id="GO:0004621">
    <property type="term" value="F:glycosylphosphatidylinositol phospholipase D activity"/>
    <property type="evidence" value="ECO:0007669"/>
    <property type="project" value="UniProtKB-EC"/>
</dbReference>
<gene>
    <name evidence="16" type="ORF">OTI717_LOCUS11223</name>
    <name evidence="15" type="ORF">RFH988_LOCUS23926</name>
</gene>
<dbReference type="InterPro" id="IPR029002">
    <property type="entry name" value="PLPC/GPLD1"/>
</dbReference>
<dbReference type="GO" id="GO:0031012">
    <property type="term" value="C:extracellular matrix"/>
    <property type="evidence" value="ECO:0007669"/>
    <property type="project" value="TreeGrafter"/>
</dbReference>
<keyword evidence="6 13" id="KW-0732">Signal</keyword>
<dbReference type="InterPro" id="IPR001028">
    <property type="entry name" value="Gprt_PLipase_D"/>
</dbReference>
<comment type="similarity">
    <text evidence="2">Belongs to the GPLD1 family.</text>
</comment>
<evidence type="ECO:0000313" key="17">
    <source>
        <dbReference type="Proteomes" id="UP000663882"/>
    </source>
</evidence>
<evidence type="ECO:0000256" key="11">
    <source>
        <dbReference type="ARBA" id="ARBA00093237"/>
    </source>
</evidence>
<name>A0A814VQM0_9BILA</name>
<evidence type="ECO:0000256" key="2">
    <source>
        <dbReference type="ARBA" id="ARBA00008652"/>
    </source>
</evidence>
<feature type="domain" description="Phospholipase C/D" evidence="14">
    <location>
        <begin position="23"/>
        <end position="180"/>
    </location>
</feature>
<evidence type="ECO:0000313" key="16">
    <source>
        <dbReference type="EMBL" id="CAF3681050.1"/>
    </source>
</evidence>
<feature type="repeat" description="FG-GAP" evidence="12">
    <location>
        <begin position="335"/>
        <end position="397"/>
    </location>
</feature>
<evidence type="ECO:0000256" key="7">
    <source>
        <dbReference type="ARBA" id="ARBA00022737"/>
    </source>
</evidence>
<dbReference type="Pfam" id="PF00882">
    <property type="entry name" value="Zn_dep_PLPC"/>
    <property type="match status" value="1"/>
</dbReference>
<dbReference type="PRINTS" id="PR00718">
    <property type="entry name" value="PHPHLIPASED"/>
</dbReference>
<evidence type="ECO:0000256" key="10">
    <source>
        <dbReference type="ARBA" id="ARBA00029753"/>
    </source>
</evidence>
<evidence type="ECO:0000256" key="8">
    <source>
        <dbReference type="ARBA" id="ARBA00022801"/>
    </source>
</evidence>
<dbReference type="EMBL" id="CAJOAX010001058">
    <property type="protein sequence ID" value="CAF3681050.1"/>
    <property type="molecule type" value="Genomic_DNA"/>
</dbReference>